<dbReference type="GeneID" id="54999292"/>
<gene>
    <name evidence="1" type="primary">49</name>
    <name evidence="1" type="ORF">SEA_PHISTORY_49</name>
</gene>
<accession>A0A385DZD4</accession>
<evidence type="ECO:0000313" key="1">
    <source>
        <dbReference type="EMBL" id="AXQ64754.1"/>
    </source>
</evidence>
<dbReference type="EMBL" id="MH651185">
    <property type="protein sequence ID" value="AXQ64754.1"/>
    <property type="molecule type" value="Genomic_DNA"/>
</dbReference>
<sequence length="41" mass="4623">MSEVDPGEWESMSPAERQAVLLRVQSLAEMNVHMDGWYGDA</sequence>
<reference evidence="1 2" key="1">
    <citation type="submission" date="2018-07" db="EMBL/GenBank/DDBJ databases">
        <authorList>
            <person name="Washington J.M."/>
            <person name="Garlena R.A."/>
            <person name="Russell D.A."/>
            <person name="Pope W.H."/>
            <person name="Jacobs-Sera D."/>
            <person name="Hatfull G.F."/>
        </authorList>
    </citation>
    <scope>NUCLEOTIDE SEQUENCE [LARGE SCALE GENOMIC DNA]</scope>
</reference>
<keyword evidence="2" id="KW-1185">Reference proteome</keyword>
<dbReference type="Proteomes" id="UP000264531">
    <property type="component" value="Segment"/>
</dbReference>
<proteinExistence type="predicted"/>
<name>A0A385DZD4_9CAUD</name>
<dbReference type="RefSeq" id="YP_009808390.1">
    <property type="nucleotide sequence ID" value="NC_048040.1"/>
</dbReference>
<evidence type="ECO:0000313" key="2">
    <source>
        <dbReference type="Proteomes" id="UP000264531"/>
    </source>
</evidence>
<dbReference type="KEGG" id="vg:54999292"/>
<protein>
    <submittedName>
        <fullName evidence="1">Uncharacterized protein</fullName>
    </submittedName>
</protein>
<organism evidence="1 2">
    <name type="scientific">Gordonia phage Phistory</name>
    <dbReference type="NCBI Taxonomy" id="2301694"/>
    <lineage>
        <taxon>Viruses</taxon>
        <taxon>Duplodnaviria</taxon>
        <taxon>Heunggongvirae</taxon>
        <taxon>Uroviricota</taxon>
        <taxon>Caudoviricetes</taxon>
        <taxon>Langleyhallvirinae</taxon>
        <taxon>Phistoryvirus</taxon>
        <taxon>Phistoryvirus phistory</taxon>
    </lineage>
</organism>